<organism evidence="2 3">
    <name type="scientific">Imshaugia aleurites</name>
    <dbReference type="NCBI Taxonomy" id="172621"/>
    <lineage>
        <taxon>Eukaryota</taxon>
        <taxon>Fungi</taxon>
        <taxon>Dikarya</taxon>
        <taxon>Ascomycota</taxon>
        <taxon>Pezizomycotina</taxon>
        <taxon>Lecanoromycetes</taxon>
        <taxon>OSLEUM clade</taxon>
        <taxon>Lecanoromycetidae</taxon>
        <taxon>Lecanorales</taxon>
        <taxon>Lecanorineae</taxon>
        <taxon>Parmeliaceae</taxon>
        <taxon>Imshaugia</taxon>
    </lineage>
</organism>
<dbReference type="OrthoDB" id="5326237at2759"/>
<keyword evidence="3" id="KW-1185">Reference proteome</keyword>
<reference evidence="2" key="1">
    <citation type="submission" date="2021-03" db="EMBL/GenBank/DDBJ databases">
        <authorList>
            <person name="Tagirdzhanova G."/>
        </authorList>
    </citation>
    <scope>NUCLEOTIDE SEQUENCE</scope>
</reference>
<gene>
    <name evidence="2" type="ORF">IMSHALPRED_010742</name>
</gene>
<proteinExistence type="predicted"/>
<accession>A0A8H3GB25</accession>
<feature type="compositionally biased region" description="Basic and acidic residues" evidence="1">
    <location>
        <begin position="119"/>
        <end position="129"/>
    </location>
</feature>
<protein>
    <submittedName>
        <fullName evidence="2">Uncharacterized protein</fullName>
    </submittedName>
</protein>
<sequence>MATNEQAHDQAPPLEVELDEASIMSSLARLHEMHISLRNLRETIPQVMDSVLIDPSSPDQLHSNFSQAANGAAQAIRHFTQLVEDSRTKEVMEKAKDSRTKNGEGITGWKVTEHEDWLDVRQKDGNDNVDKEEEATPETGAETGDVPSVEDVSAALDKFRSDHSGGVETSLDEDTRTVTVHLPLPAKMNFQIQLPTTPEGHNIYGVDSKDKSKLHRTILEAVRARPKTKDLDYLLIKTLREVFPAARSQCSISGHQIEKDD</sequence>
<dbReference type="EMBL" id="CAJPDT010000090">
    <property type="protein sequence ID" value="CAF9936381.1"/>
    <property type="molecule type" value="Genomic_DNA"/>
</dbReference>
<name>A0A8H3GB25_9LECA</name>
<dbReference type="AlphaFoldDB" id="A0A8H3GB25"/>
<evidence type="ECO:0000313" key="2">
    <source>
        <dbReference type="EMBL" id="CAF9936381.1"/>
    </source>
</evidence>
<evidence type="ECO:0000313" key="3">
    <source>
        <dbReference type="Proteomes" id="UP000664534"/>
    </source>
</evidence>
<feature type="region of interest" description="Disordered" evidence="1">
    <location>
        <begin position="119"/>
        <end position="146"/>
    </location>
</feature>
<evidence type="ECO:0000256" key="1">
    <source>
        <dbReference type="SAM" id="MobiDB-lite"/>
    </source>
</evidence>
<comment type="caution">
    <text evidence="2">The sequence shown here is derived from an EMBL/GenBank/DDBJ whole genome shotgun (WGS) entry which is preliminary data.</text>
</comment>
<dbReference type="Proteomes" id="UP000664534">
    <property type="component" value="Unassembled WGS sequence"/>
</dbReference>